<accession>A0A1X7T4Q9</accession>
<sequence>MSIHLDEMKKATGVSTLVQKLLNELNWRFKFLLDPSNVRFDAKYITSTLLNPPYKRLLSSNQIVHAKRLLLDTIKQVDGEEPLVGKSSLTAASQSQENFQRQALN</sequence>
<dbReference type="EnsemblMetazoa" id="Aqu2.1.09489_001">
    <property type="protein sequence ID" value="Aqu2.1.09489_001"/>
    <property type="gene ID" value="Aqu2.1.09489"/>
</dbReference>
<name>A0A1X7T4Q9_AMPQE</name>
<dbReference type="InParanoid" id="A0A1X7T4Q9"/>
<organism evidence="1">
    <name type="scientific">Amphimedon queenslandica</name>
    <name type="common">Sponge</name>
    <dbReference type="NCBI Taxonomy" id="400682"/>
    <lineage>
        <taxon>Eukaryota</taxon>
        <taxon>Metazoa</taxon>
        <taxon>Porifera</taxon>
        <taxon>Demospongiae</taxon>
        <taxon>Heteroscleromorpha</taxon>
        <taxon>Haplosclerida</taxon>
        <taxon>Niphatidae</taxon>
        <taxon>Amphimedon</taxon>
    </lineage>
</organism>
<dbReference type="AlphaFoldDB" id="A0A1X7T4Q9"/>
<protein>
    <submittedName>
        <fullName evidence="1">Uncharacterized protein</fullName>
    </submittedName>
</protein>
<reference evidence="1" key="1">
    <citation type="submission" date="2017-05" db="UniProtKB">
        <authorList>
            <consortium name="EnsemblMetazoa"/>
        </authorList>
    </citation>
    <scope>IDENTIFICATION</scope>
</reference>
<evidence type="ECO:0000313" key="1">
    <source>
        <dbReference type="EnsemblMetazoa" id="Aqu2.1.09489_001"/>
    </source>
</evidence>
<proteinExistence type="predicted"/>